<gene>
    <name evidence="3" type="ORF">B0T20DRAFT_392117</name>
</gene>
<feature type="compositionally biased region" description="Polar residues" evidence="1">
    <location>
        <begin position="949"/>
        <end position="960"/>
    </location>
</feature>
<feature type="compositionally biased region" description="Low complexity" evidence="1">
    <location>
        <begin position="923"/>
        <end position="948"/>
    </location>
</feature>
<feature type="compositionally biased region" description="Basic and acidic residues" evidence="1">
    <location>
        <begin position="535"/>
        <end position="548"/>
    </location>
</feature>
<evidence type="ECO:0000313" key="3">
    <source>
        <dbReference type="EMBL" id="KAK3399096.1"/>
    </source>
</evidence>
<dbReference type="Pfam" id="PF13472">
    <property type="entry name" value="Lipase_GDSL_2"/>
    <property type="match status" value="1"/>
</dbReference>
<dbReference type="Gene3D" id="3.40.50.1110">
    <property type="entry name" value="SGNH hydrolase"/>
    <property type="match status" value="1"/>
</dbReference>
<dbReference type="AlphaFoldDB" id="A0AAE0UCH1"/>
<feature type="region of interest" description="Disordered" evidence="1">
    <location>
        <begin position="776"/>
        <end position="1078"/>
    </location>
</feature>
<dbReference type="Proteomes" id="UP001281003">
    <property type="component" value="Unassembled WGS sequence"/>
</dbReference>
<evidence type="ECO:0000259" key="2">
    <source>
        <dbReference type="Pfam" id="PF13472"/>
    </source>
</evidence>
<feature type="compositionally biased region" description="Low complexity" evidence="1">
    <location>
        <begin position="836"/>
        <end position="848"/>
    </location>
</feature>
<feature type="domain" description="SGNH hydrolase-type esterase" evidence="2">
    <location>
        <begin position="10"/>
        <end position="218"/>
    </location>
</feature>
<keyword evidence="4" id="KW-1185">Reference proteome</keyword>
<dbReference type="InterPro" id="IPR036514">
    <property type="entry name" value="SGNH_hydro_sf"/>
</dbReference>
<comment type="caution">
    <text evidence="3">The sequence shown here is derived from an EMBL/GenBank/DDBJ whole genome shotgun (WGS) entry which is preliminary data.</text>
</comment>
<dbReference type="InterPro" id="IPR013830">
    <property type="entry name" value="SGNH_hydro"/>
</dbReference>
<reference evidence="3" key="1">
    <citation type="journal article" date="2023" name="Mol. Phylogenet. Evol.">
        <title>Genome-scale phylogeny and comparative genomics of the fungal order Sordariales.</title>
        <authorList>
            <person name="Hensen N."/>
            <person name="Bonometti L."/>
            <person name="Westerberg I."/>
            <person name="Brannstrom I.O."/>
            <person name="Guillou S."/>
            <person name="Cros-Aarteil S."/>
            <person name="Calhoun S."/>
            <person name="Haridas S."/>
            <person name="Kuo A."/>
            <person name="Mondo S."/>
            <person name="Pangilinan J."/>
            <person name="Riley R."/>
            <person name="LaButti K."/>
            <person name="Andreopoulos B."/>
            <person name="Lipzen A."/>
            <person name="Chen C."/>
            <person name="Yan M."/>
            <person name="Daum C."/>
            <person name="Ng V."/>
            <person name="Clum A."/>
            <person name="Steindorff A."/>
            <person name="Ohm R.A."/>
            <person name="Martin F."/>
            <person name="Silar P."/>
            <person name="Natvig D.O."/>
            <person name="Lalanne C."/>
            <person name="Gautier V."/>
            <person name="Ament-Velasquez S.L."/>
            <person name="Kruys A."/>
            <person name="Hutchinson M.I."/>
            <person name="Powell A.J."/>
            <person name="Barry K."/>
            <person name="Miller A.N."/>
            <person name="Grigoriev I.V."/>
            <person name="Debuchy R."/>
            <person name="Gladieux P."/>
            <person name="Hiltunen Thoren M."/>
            <person name="Johannesson H."/>
        </authorList>
    </citation>
    <scope>NUCLEOTIDE SEQUENCE</scope>
    <source>
        <strain evidence="3">FGSC 1904</strain>
    </source>
</reference>
<feature type="compositionally biased region" description="Polar residues" evidence="1">
    <location>
        <begin position="1048"/>
        <end position="1057"/>
    </location>
</feature>
<proteinExistence type="predicted"/>
<feature type="compositionally biased region" description="Polar residues" evidence="1">
    <location>
        <begin position="981"/>
        <end position="992"/>
    </location>
</feature>
<feature type="compositionally biased region" description="Low complexity" evidence="1">
    <location>
        <begin position="998"/>
        <end position="1009"/>
    </location>
</feature>
<dbReference type="CDD" id="cd01838">
    <property type="entry name" value="Isoamyl_acetate_hydrolase_like"/>
    <property type="match status" value="1"/>
</dbReference>
<evidence type="ECO:0000256" key="1">
    <source>
        <dbReference type="SAM" id="MobiDB-lite"/>
    </source>
</evidence>
<feature type="compositionally biased region" description="Polar residues" evidence="1">
    <location>
        <begin position="868"/>
        <end position="877"/>
    </location>
</feature>
<accession>A0AAE0UCH1</accession>
<feature type="compositionally biased region" description="Low complexity" evidence="1">
    <location>
        <begin position="818"/>
        <end position="827"/>
    </location>
</feature>
<evidence type="ECO:0000313" key="4">
    <source>
        <dbReference type="Proteomes" id="UP001281003"/>
    </source>
</evidence>
<name>A0AAE0UCH1_SORBR</name>
<sequence length="1078" mass="115928">MAVSYPQIVLFGDSLFQGAANLEDGFCFQAALQQQVLRRFDVVNRGLSGYNTSNALKLLPQIISPPGPGIPRIAYLFILLGANDAALPRPVNNQHVDLDKYKQNLVSIITHPNIAAHNPQIFLVTPPPLDELKTSETDNGVRKHRVSASYSEAVRQVAAEQSVGLIDLWKAIMEYAISKTPGFDRSKGNLGDPESGERGHLKELLPDGLHLSAAAYRVFYDVVKPHLGKEWEGTNDEERVGAAGSPVPISLSIDKERVRAERHSRPSSTCGHTQRVSGGSRRFSNLEFARCSRVNSTSLDTSSCLTSPQGFLFNASLTIAPAAHVRVASPYSTPYTSVDFLGGWQPQPRSNSTIVQTRTPHASAKAQCFLQRHPELYKREKVFCCLAIILSSHHLGMDPRLIVTREELYDVQMDLKRIHSIQHQHSERLRLLEKRQADDAALKSVWSSPFPRPVHLPASVLFDDLDEQGENLLGRLQLEPEDEPIRRGAASRANSVRFDESALHGWGGHHGTRHSTEYGLTRPGSGMGGMGGHPMTERSLSHKSDGRHSSAGHSVHSVHSNASGRASSLGLDTNFSVGGMEDDSPLDVPEPPPGFFYLGAAPSIIRCCLTDNITNKRLLYAVVCTGSQKSTVDYSVLKDLQLTGQMQRGMDGVYRIELPVYLTEARVIQSNSRSVSPIHPLPPSITCSFEVTGMDQPESPETRKSIRVFIGNHTLRLHSADLLLSQNSMTLYGTARDKLSVPFVRPEDDAVFKNLAVTNMAPGSKPKLNAAAPEFVAGDKSAKPSTKGTDEPVLKQNGDAASEGAILSPARSPQPVKTSTQTTSTTSEVGEEYEQEQPQQQQKVQQQPAPAPLDSVPSGDASKDSGKENATPSSTTDTARREPSAAIRTPWRQTAASLADKDSTPLSGYQPAARGRSMKILRPTKISSISSNSTTGPNSPSTTRSTGTFESPSVPRSNGTDLRRTKGSTASAAAAAAATADGSQSSTNSPTVGSWGPSKRSLSTSASASNLGNLEGGKGIETREQRSSSLATTVGSPMHQDGLKTPTAPRSATNPLGSASAFAWMGNKPTGKASASPF</sequence>
<dbReference type="PANTHER" id="PTHR14209">
    <property type="entry name" value="ISOAMYL ACETATE-HYDROLYZING ESTERASE 1"/>
    <property type="match status" value="1"/>
</dbReference>
<protein>
    <recommendedName>
        <fullName evidence="2">SGNH hydrolase-type esterase domain-containing protein</fullName>
    </recommendedName>
</protein>
<dbReference type="EMBL" id="JAUTDP010000005">
    <property type="protein sequence ID" value="KAK3399096.1"/>
    <property type="molecule type" value="Genomic_DNA"/>
</dbReference>
<feature type="compositionally biased region" description="Low complexity" evidence="1">
    <location>
        <begin position="968"/>
        <end position="980"/>
    </location>
</feature>
<reference evidence="3" key="2">
    <citation type="submission" date="2023-07" db="EMBL/GenBank/DDBJ databases">
        <authorList>
            <consortium name="Lawrence Berkeley National Laboratory"/>
            <person name="Haridas S."/>
            <person name="Hensen N."/>
            <person name="Bonometti L."/>
            <person name="Westerberg I."/>
            <person name="Brannstrom I.O."/>
            <person name="Guillou S."/>
            <person name="Cros-Aarteil S."/>
            <person name="Calhoun S."/>
            <person name="Kuo A."/>
            <person name="Mondo S."/>
            <person name="Pangilinan J."/>
            <person name="Riley R."/>
            <person name="LaButti K."/>
            <person name="Andreopoulos B."/>
            <person name="Lipzen A."/>
            <person name="Chen C."/>
            <person name="Yanf M."/>
            <person name="Daum C."/>
            <person name="Ng V."/>
            <person name="Clum A."/>
            <person name="Steindorff A."/>
            <person name="Ohm R."/>
            <person name="Martin F."/>
            <person name="Silar P."/>
            <person name="Natvig D."/>
            <person name="Lalanne C."/>
            <person name="Gautier V."/>
            <person name="Ament-velasquez S.L."/>
            <person name="Kruys A."/>
            <person name="Hutchinson M.I."/>
            <person name="Powell A.J."/>
            <person name="Barry K."/>
            <person name="Miller A.N."/>
            <person name="Grigoriev I.V."/>
            <person name="Debuchy R."/>
            <person name="Gladieux P."/>
            <person name="Thoren M.H."/>
            <person name="Johannesson H."/>
        </authorList>
    </citation>
    <scope>NUCLEOTIDE SEQUENCE</scope>
    <source>
        <strain evidence="3">FGSC 1904</strain>
    </source>
</reference>
<dbReference type="PANTHER" id="PTHR14209:SF19">
    <property type="entry name" value="ISOAMYL ACETATE-HYDROLYZING ESTERASE 1 HOMOLOG"/>
    <property type="match status" value="1"/>
</dbReference>
<dbReference type="SUPFAM" id="SSF52266">
    <property type="entry name" value="SGNH hydrolase"/>
    <property type="match status" value="1"/>
</dbReference>
<feature type="compositionally biased region" description="Low complexity" evidence="1">
    <location>
        <begin position="549"/>
        <end position="564"/>
    </location>
</feature>
<dbReference type="InterPro" id="IPR045136">
    <property type="entry name" value="Iah1-like"/>
</dbReference>
<feature type="region of interest" description="Disordered" evidence="1">
    <location>
        <begin position="503"/>
        <end position="588"/>
    </location>
</feature>
<organism evidence="3 4">
    <name type="scientific">Sordaria brevicollis</name>
    <dbReference type="NCBI Taxonomy" id="83679"/>
    <lineage>
        <taxon>Eukaryota</taxon>
        <taxon>Fungi</taxon>
        <taxon>Dikarya</taxon>
        <taxon>Ascomycota</taxon>
        <taxon>Pezizomycotina</taxon>
        <taxon>Sordariomycetes</taxon>
        <taxon>Sordariomycetidae</taxon>
        <taxon>Sordariales</taxon>
        <taxon>Sordariaceae</taxon>
        <taxon>Sordaria</taxon>
    </lineage>
</organism>